<dbReference type="InterPro" id="IPR029442">
    <property type="entry name" value="GyrI-like"/>
</dbReference>
<reference evidence="2" key="1">
    <citation type="submission" date="2021-03" db="EMBL/GenBank/DDBJ databases">
        <title>Whole genome shotgun sequence of Actinoplanes auranticolor NBRC 12245.</title>
        <authorList>
            <person name="Komaki H."/>
            <person name="Tamura T."/>
        </authorList>
    </citation>
    <scope>NUCLEOTIDE SEQUENCE</scope>
    <source>
        <strain evidence="2">NBRC 12245</strain>
    </source>
</reference>
<dbReference type="Proteomes" id="UP000681340">
    <property type="component" value="Unassembled WGS sequence"/>
</dbReference>
<keyword evidence="3" id="KW-1185">Reference proteome</keyword>
<evidence type="ECO:0000313" key="2">
    <source>
        <dbReference type="EMBL" id="GIM65528.1"/>
    </source>
</evidence>
<dbReference type="AlphaFoldDB" id="A0A919S6T4"/>
<sequence>MSKTDLKRDQHALYASPTGRYAEVEVPAMRYLAVDGSGRPGSPSYQQAVEALFTASYAAKFLSKNDLDRDYVVMPLEGLWWADDMSTFRTREKDRWSWRMLIRQPDWLDERILATAIEQAHAKGRDPEGLLRPVELDEGRCLQTLHLGSYDDEGPILAYLHDEYLPAQGLRPVGRHHEIYLSDARRVAPGKLRTILRQPVAPAEN</sequence>
<dbReference type="Gene3D" id="3.20.80.10">
    <property type="entry name" value="Regulatory factor, effector binding domain"/>
    <property type="match status" value="1"/>
</dbReference>
<organism evidence="2 3">
    <name type="scientific">Actinoplanes auranticolor</name>
    <dbReference type="NCBI Taxonomy" id="47988"/>
    <lineage>
        <taxon>Bacteria</taxon>
        <taxon>Bacillati</taxon>
        <taxon>Actinomycetota</taxon>
        <taxon>Actinomycetes</taxon>
        <taxon>Micromonosporales</taxon>
        <taxon>Micromonosporaceae</taxon>
        <taxon>Actinoplanes</taxon>
    </lineage>
</organism>
<dbReference type="InterPro" id="IPR011256">
    <property type="entry name" value="Reg_factor_effector_dom_sf"/>
</dbReference>
<proteinExistence type="predicted"/>
<dbReference type="SUPFAM" id="SSF55136">
    <property type="entry name" value="Probable bacterial effector-binding domain"/>
    <property type="match status" value="1"/>
</dbReference>
<evidence type="ECO:0000259" key="1">
    <source>
        <dbReference type="Pfam" id="PF06445"/>
    </source>
</evidence>
<evidence type="ECO:0000313" key="3">
    <source>
        <dbReference type="Proteomes" id="UP000681340"/>
    </source>
</evidence>
<comment type="caution">
    <text evidence="2">The sequence shown here is derived from an EMBL/GenBank/DDBJ whole genome shotgun (WGS) entry which is preliminary data.</text>
</comment>
<gene>
    <name evidence="2" type="ORF">Aau02nite_17790</name>
</gene>
<protein>
    <recommendedName>
        <fullName evidence="1">GyrI-like small molecule binding domain-containing protein</fullName>
    </recommendedName>
</protein>
<feature type="domain" description="GyrI-like small molecule binding" evidence="1">
    <location>
        <begin position="23"/>
        <end position="196"/>
    </location>
</feature>
<name>A0A919S6T4_9ACTN</name>
<dbReference type="Pfam" id="PF06445">
    <property type="entry name" value="GyrI-like"/>
    <property type="match status" value="1"/>
</dbReference>
<dbReference type="RefSeq" id="WP_212987833.1">
    <property type="nucleotide sequence ID" value="NZ_BAABEA010000017.1"/>
</dbReference>
<dbReference type="EMBL" id="BOQL01000017">
    <property type="protein sequence ID" value="GIM65528.1"/>
    <property type="molecule type" value="Genomic_DNA"/>
</dbReference>
<accession>A0A919S6T4</accession>
<dbReference type="InterPro" id="IPR008319">
    <property type="entry name" value="GyrI-like_CCH_Lin2189-like"/>
</dbReference>
<dbReference type="PIRSF" id="PIRSF031644">
    <property type="entry name" value="UCP031644"/>
    <property type="match status" value="1"/>
</dbReference>